<evidence type="ECO:0000256" key="2">
    <source>
        <dbReference type="ARBA" id="ARBA00006228"/>
    </source>
</evidence>
<dbReference type="EMBL" id="VOSM01000001">
    <property type="protein sequence ID" value="TXD39369.1"/>
    <property type="molecule type" value="Genomic_DNA"/>
</dbReference>
<evidence type="ECO:0000256" key="6">
    <source>
        <dbReference type="ARBA" id="ARBA00023136"/>
    </source>
</evidence>
<dbReference type="Proteomes" id="UP000321412">
    <property type="component" value="Unassembled WGS sequence"/>
</dbReference>
<reference evidence="7 8" key="1">
    <citation type="submission" date="2019-08" db="EMBL/GenBank/DDBJ databases">
        <title>Bradymonadales sp. TMQ4.</title>
        <authorList>
            <person name="Liang Q."/>
        </authorList>
    </citation>
    <scope>NUCLEOTIDE SEQUENCE [LARGE SCALE GENOMIC DNA]</scope>
    <source>
        <strain evidence="7 8">TMQ4</strain>
    </source>
</reference>
<keyword evidence="4" id="KW-0812">Transmembrane</keyword>
<keyword evidence="3" id="KW-1003">Cell membrane</keyword>
<comment type="caution">
    <text evidence="7">The sequence shown here is derived from an EMBL/GenBank/DDBJ whole genome shotgun (WGS) entry which is preliminary data.</text>
</comment>
<dbReference type="GO" id="GO:0005886">
    <property type="term" value="C:plasma membrane"/>
    <property type="evidence" value="ECO:0007669"/>
    <property type="project" value="UniProtKB-SubCell"/>
</dbReference>
<evidence type="ECO:0000256" key="1">
    <source>
        <dbReference type="ARBA" id="ARBA00004651"/>
    </source>
</evidence>
<keyword evidence="5" id="KW-1133">Transmembrane helix</keyword>
<evidence type="ECO:0000313" key="7">
    <source>
        <dbReference type="EMBL" id="TXD39369.1"/>
    </source>
</evidence>
<dbReference type="OrthoDB" id="1492952at2"/>
<name>A0A5C6XPQ1_9DELT</name>
<evidence type="ECO:0000256" key="5">
    <source>
        <dbReference type="ARBA" id="ARBA00022989"/>
    </source>
</evidence>
<dbReference type="InterPro" id="IPR002758">
    <property type="entry name" value="Cation_antiport_E"/>
</dbReference>
<dbReference type="GO" id="GO:0008324">
    <property type="term" value="F:monoatomic cation transmembrane transporter activity"/>
    <property type="evidence" value="ECO:0007669"/>
    <property type="project" value="InterPro"/>
</dbReference>
<sequence length="161" mass="17612">MVGGVFWRVVLFGVLWWVWAGDKPASWWFGAPAVMCAAIMAARRVPAESHALSVKGLVAFLFYFVRASLQGGVDVAWRALSPQMRLHPGFLEYPIRFEAGGAPAVFFANIISLLPGTLSVRLVGHSVMVHAIDLRAPVEAQLQELEAHVEQMFGGPGREGR</sequence>
<dbReference type="RefSeq" id="WP_146979796.1">
    <property type="nucleotide sequence ID" value="NZ_VOSM01000001.1"/>
</dbReference>
<dbReference type="AlphaFoldDB" id="A0A5C6XPQ1"/>
<accession>A0A5C6XPQ1</accession>
<dbReference type="Pfam" id="PF01899">
    <property type="entry name" value="MNHE"/>
    <property type="match status" value="1"/>
</dbReference>
<evidence type="ECO:0000256" key="3">
    <source>
        <dbReference type="ARBA" id="ARBA00022475"/>
    </source>
</evidence>
<organism evidence="7 8">
    <name type="scientific">Lujinxingia vulgaris</name>
    <dbReference type="NCBI Taxonomy" id="2600176"/>
    <lineage>
        <taxon>Bacteria</taxon>
        <taxon>Deltaproteobacteria</taxon>
        <taxon>Bradymonadales</taxon>
        <taxon>Lujinxingiaceae</taxon>
        <taxon>Lujinxingia</taxon>
    </lineage>
</organism>
<comment type="similarity">
    <text evidence="2">Belongs to the CPA3 antiporters (TC 2.A.63) subunit E family.</text>
</comment>
<evidence type="ECO:0000313" key="8">
    <source>
        <dbReference type="Proteomes" id="UP000321412"/>
    </source>
</evidence>
<evidence type="ECO:0000256" key="4">
    <source>
        <dbReference type="ARBA" id="ARBA00022692"/>
    </source>
</evidence>
<keyword evidence="6" id="KW-0472">Membrane</keyword>
<keyword evidence="8" id="KW-1185">Reference proteome</keyword>
<proteinExistence type="inferred from homology"/>
<gene>
    <name evidence="7" type="ORF">FRC98_02945</name>
</gene>
<dbReference type="PANTHER" id="PTHR34584">
    <property type="entry name" value="NA(+)/H(+) ANTIPORTER SUBUNIT E1"/>
    <property type="match status" value="1"/>
</dbReference>
<protein>
    <submittedName>
        <fullName evidence="7">Cation transporter</fullName>
    </submittedName>
</protein>
<dbReference type="PANTHER" id="PTHR34584:SF1">
    <property type="entry name" value="NA(+)_H(+) ANTIPORTER SUBUNIT E1"/>
    <property type="match status" value="1"/>
</dbReference>
<comment type="subcellular location">
    <subcellularLocation>
        <location evidence="1">Cell membrane</location>
        <topology evidence="1">Multi-pass membrane protein</topology>
    </subcellularLocation>
</comment>